<evidence type="ECO:0000256" key="6">
    <source>
        <dbReference type="SAM" id="Phobius"/>
    </source>
</evidence>
<keyword evidence="3" id="KW-0202">Cytokine</keyword>
<dbReference type="SUPFAM" id="SSF49842">
    <property type="entry name" value="TNF-like"/>
    <property type="match status" value="1"/>
</dbReference>
<feature type="region of interest" description="Disordered" evidence="5">
    <location>
        <begin position="61"/>
        <end position="96"/>
    </location>
</feature>
<evidence type="ECO:0000313" key="9">
    <source>
        <dbReference type="Proteomes" id="UP001195483"/>
    </source>
</evidence>
<accession>A0AAE0TGU9</accession>
<dbReference type="Proteomes" id="UP001195483">
    <property type="component" value="Unassembled WGS sequence"/>
</dbReference>
<dbReference type="AlphaFoldDB" id="A0AAE0TGU9"/>
<dbReference type="InterPro" id="IPR008983">
    <property type="entry name" value="Tumour_necrosis_fac-like_dom"/>
</dbReference>
<feature type="domain" description="THD" evidence="7">
    <location>
        <begin position="268"/>
        <end position="407"/>
    </location>
</feature>
<reference evidence="8" key="2">
    <citation type="journal article" date="2021" name="Genome Biol. Evol.">
        <title>Developing a high-quality reference genome for a parasitic bivalve with doubly uniparental inheritance (Bivalvia: Unionida).</title>
        <authorList>
            <person name="Smith C.H."/>
        </authorList>
    </citation>
    <scope>NUCLEOTIDE SEQUENCE</scope>
    <source>
        <strain evidence="8">CHS0354</strain>
        <tissue evidence="8">Mantle</tissue>
    </source>
</reference>
<evidence type="ECO:0000259" key="7">
    <source>
        <dbReference type="PROSITE" id="PS50049"/>
    </source>
</evidence>
<comment type="subcellular location">
    <subcellularLocation>
        <location evidence="1">Membrane</location>
    </subcellularLocation>
</comment>
<protein>
    <recommendedName>
        <fullName evidence="7">THD domain-containing protein</fullName>
    </recommendedName>
</protein>
<dbReference type="PROSITE" id="PS50049">
    <property type="entry name" value="THD_2"/>
    <property type="match status" value="1"/>
</dbReference>
<reference evidence="8" key="3">
    <citation type="submission" date="2023-05" db="EMBL/GenBank/DDBJ databases">
        <authorList>
            <person name="Smith C.H."/>
        </authorList>
    </citation>
    <scope>NUCLEOTIDE SEQUENCE</scope>
    <source>
        <strain evidence="8">CHS0354</strain>
        <tissue evidence="8">Mantle</tissue>
    </source>
</reference>
<evidence type="ECO:0000256" key="3">
    <source>
        <dbReference type="ARBA" id="ARBA00022514"/>
    </source>
</evidence>
<proteinExistence type="inferred from homology"/>
<dbReference type="Pfam" id="PF00229">
    <property type="entry name" value="TNF"/>
    <property type="match status" value="1"/>
</dbReference>
<dbReference type="GO" id="GO:0016020">
    <property type="term" value="C:membrane"/>
    <property type="evidence" value="ECO:0007669"/>
    <property type="project" value="UniProtKB-SubCell"/>
</dbReference>
<dbReference type="GO" id="GO:0005615">
    <property type="term" value="C:extracellular space"/>
    <property type="evidence" value="ECO:0007669"/>
    <property type="project" value="UniProtKB-KW"/>
</dbReference>
<keyword evidence="6" id="KW-1133">Transmembrane helix</keyword>
<name>A0AAE0TGU9_9BIVA</name>
<gene>
    <name evidence="8" type="ORF">CHS0354_032330</name>
</gene>
<evidence type="ECO:0000313" key="8">
    <source>
        <dbReference type="EMBL" id="KAK3609986.1"/>
    </source>
</evidence>
<comment type="similarity">
    <text evidence="2">Belongs to the tumor necrosis factor family.</text>
</comment>
<feature type="compositionally biased region" description="Basic and acidic residues" evidence="5">
    <location>
        <begin position="66"/>
        <end position="76"/>
    </location>
</feature>
<keyword evidence="9" id="KW-1185">Reference proteome</keyword>
<keyword evidence="6" id="KW-0812">Transmembrane</keyword>
<dbReference type="PANTHER" id="PTHR11471:SF13">
    <property type="entry name" value="TNF FAMILY PROFILE DOMAIN-CONTAINING PROTEIN"/>
    <property type="match status" value="1"/>
</dbReference>
<evidence type="ECO:0000256" key="4">
    <source>
        <dbReference type="ARBA" id="ARBA00023136"/>
    </source>
</evidence>
<organism evidence="8 9">
    <name type="scientific">Potamilus streckersoni</name>
    <dbReference type="NCBI Taxonomy" id="2493646"/>
    <lineage>
        <taxon>Eukaryota</taxon>
        <taxon>Metazoa</taxon>
        <taxon>Spiralia</taxon>
        <taxon>Lophotrochozoa</taxon>
        <taxon>Mollusca</taxon>
        <taxon>Bivalvia</taxon>
        <taxon>Autobranchia</taxon>
        <taxon>Heteroconchia</taxon>
        <taxon>Palaeoheterodonta</taxon>
        <taxon>Unionida</taxon>
        <taxon>Unionoidea</taxon>
        <taxon>Unionidae</taxon>
        <taxon>Ambleminae</taxon>
        <taxon>Lampsilini</taxon>
        <taxon>Potamilus</taxon>
    </lineage>
</organism>
<keyword evidence="4 6" id="KW-0472">Membrane</keyword>
<evidence type="ECO:0000256" key="1">
    <source>
        <dbReference type="ARBA" id="ARBA00004370"/>
    </source>
</evidence>
<dbReference type="PANTHER" id="PTHR11471">
    <property type="entry name" value="TUMOR NECROSIS FACTOR FAMILY MEMBER"/>
    <property type="match status" value="1"/>
</dbReference>
<feature type="compositionally biased region" description="Low complexity" evidence="5">
    <location>
        <begin position="77"/>
        <end position="88"/>
    </location>
</feature>
<dbReference type="GO" id="GO:0005125">
    <property type="term" value="F:cytokine activity"/>
    <property type="evidence" value="ECO:0007669"/>
    <property type="project" value="UniProtKB-KW"/>
</dbReference>
<dbReference type="Gene3D" id="2.60.120.40">
    <property type="match status" value="1"/>
</dbReference>
<evidence type="ECO:0000256" key="2">
    <source>
        <dbReference type="ARBA" id="ARBA00008670"/>
    </source>
</evidence>
<feature type="transmembrane region" description="Helical" evidence="6">
    <location>
        <begin position="143"/>
        <end position="163"/>
    </location>
</feature>
<dbReference type="GO" id="GO:0006955">
    <property type="term" value="P:immune response"/>
    <property type="evidence" value="ECO:0007669"/>
    <property type="project" value="InterPro"/>
</dbReference>
<sequence>MSNTDSATWLADLDHSQSEVIKMTRRIDSLSKGHTDHHNIQEYDDDDEFFIKKERVNYQPVQNCHHSVDENKKYDSSDSSVDSGIGSNDENHPEREMANDNFILSRGLSAERSIGKATIRYDIGTENKCRCDKICKKPNFSRIFLSISFVGNIVLLVVVMLLATRFGVISGADENKCPLEQLLRDGVQDLLCIPCDYLGSHVTTEDTLFNTILFCGNKFCCVRNAALQKFFLLMLQEGYTREVTTERRTSQNHGDVYKSLETWRSRKIAAHLYANITSLPEKLTWQTEDGYGSAFTLGLTLTPASRLKVPKAGFYFIYSAITFKCHLGSRPLTHMISRQNRGRPNAGVQPLLLSKTSECGPDGFYTSFLASVLKLTSNDELSVNLTDFSLSNVYRASVSNYFGVYLL</sequence>
<dbReference type="SMART" id="SM00207">
    <property type="entry name" value="TNF"/>
    <property type="match status" value="1"/>
</dbReference>
<dbReference type="EMBL" id="JAEAOA010001913">
    <property type="protein sequence ID" value="KAK3609986.1"/>
    <property type="molecule type" value="Genomic_DNA"/>
</dbReference>
<comment type="caution">
    <text evidence="8">The sequence shown here is derived from an EMBL/GenBank/DDBJ whole genome shotgun (WGS) entry which is preliminary data.</text>
</comment>
<dbReference type="InterPro" id="IPR006052">
    <property type="entry name" value="TNF_dom"/>
</dbReference>
<dbReference type="GO" id="GO:0005164">
    <property type="term" value="F:tumor necrosis factor receptor binding"/>
    <property type="evidence" value="ECO:0007669"/>
    <property type="project" value="InterPro"/>
</dbReference>
<reference evidence="8" key="1">
    <citation type="journal article" date="2021" name="Genome Biol. Evol.">
        <title>A High-Quality Reference Genome for a Parasitic Bivalve with Doubly Uniparental Inheritance (Bivalvia: Unionida).</title>
        <authorList>
            <person name="Smith C.H."/>
        </authorList>
    </citation>
    <scope>NUCLEOTIDE SEQUENCE</scope>
    <source>
        <strain evidence="8">CHS0354</strain>
    </source>
</reference>
<evidence type="ECO:0000256" key="5">
    <source>
        <dbReference type="SAM" id="MobiDB-lite"/>
    </source>
</evidence>